<feature type="domain" description="Chromosomal replication initiator DnaA C-terminal" evidence="1">
    <location>
        <begin position="50"/>
        <end position="119"/>
    </location>
</feature>
<sequence>MSLKTPDIIHTRAEAVEALKVIAARHGRTLKLDNSGPVLGRRCQEKNIEICEALIDMLSAYFGVSGTELRSPMRCRRDVAQVRQLGMYIAHTSFGMVMGEVAVGFSRERTTVMYACHLVEDRRDDPDYDAVVSALEKLVNVGFSDWRIAA</sequence>
<evidence type="ECO:0000313" key="3">
    <source>
        <dbReference type="Proteomes" id="UP001184614"/>
    </source>
</evidence>
<dbReference type="Proteomes" id="UP001184614">
    <property type="component" value="Unassembled WGS sequence"/>
</dbReference>
<dbReference type="SMART" id="SM00760">
    <property type="entry name" value="Bac_DnaA_C"/>
    <property type="match status" value="1"/>
</dbReference>
<gene>
    <name evidence="2" type="ORF">J2782_001207</name>
</gene>
<evidence type="ECO:0000259" key="1">
    <source>
        <dbReference type="SMART" id="SM00760"/>
    </source>
</evidence>
<dbReference type="Pfam" id="PF08299">
    <property type="entry name" value="Bac_DnaA_C"/>
    <property type="match status" value="1"/>
</dbReference>
<dbReference type="CDD" id="cd06571">
    <property type="entry name" value="Bac_DnaA_C"/>
    <property type="match status" value="1"/>
</dbReference>
<dbReference type="SUPFAM" id="SSF48295">
    <property type="entry name" value="TrpR-like"/>
    <property type="match status" value="1"/>
</dbReference>
<reference evidence="2 3" key="1">
    <citation type="submission" date="2023-07" db="EMBL/GenBank/DDBJ databases">
        <title>Sorghum-associated microbial communities from plants grown in Nebraska, USA.</title>
        <authorList>
            <person name="Schachtman D."/>
        </authorList>
    </citation>
    <scope>NUCLEOTIDE SEQUENCE [LARGE SCALE GENOMIC DNA]</scope>
    <source>
        <strain evidence="2 3">DS1730</strain>
    </source>
</reference>
<dbReference type="NCBIfam" id="NF004686">
    <property type="entry name" value="PRK06030.1-1"/>
    <property type="match status" value="1"/>
</dbReference>
<accession>A0ABU1M6M6</accession>
<keyword evidence="3" id="KW-1185">Reference proteome</keyword>
<name>A0ABU1M6M6_9HYPH</name>
<dbReference type="InterPro" id="IPR013159">
    <property type="entry name" value="DnaA_C"/>
</dbReference>
<protein>
    <submittedName>
        <fullName evidence="2">Chromosomal replication initiation ATPase DnaA</fullName>
    </submittedName>
</protein>
<comment type="caution">
    <text evidence="2">The sequence shown here is derived from an EMBL/GenBank/DDBJ whole genome shotgun (WGS) entry which is preliminary data.</text>
</comment>
<proteinExistence type="predicted"/>
<evidence type="ECO:0000313" key="2">
    <source>
        <dbReference type="EMBL" id="MDR6431502.1"/>
    </source>
</evidence>
<dbReference type="EMBL" id="JAVDQT010000001">
    <property type="protein sequence ID" value="MDR6431502.1"/>
    <property type="molecule type" value="Genomic_DNA"/>
</dbReference>
<dbReference type="InterPro" id="IPR010921">
    <property type="entry name" value="Trp_repressor/repl_initiator"/>
</dbReference>
<dbReference type="RefSeq" id="WP_404989593.1">
    <property type="nucleotide sequence ID" value="NZ_JAVDQT010000001.1"/>
</dbReference>
<dbReference type="Gene3D" id="1.10.1750.10">
    <property type="match status" value="1"/>
</dbReference>
<organism evidence="2 3">
    <name type="scientific">Brucella pseudogrignonensis</name>
    <dbReference type="NCBI Taxonomy" id="419475"/>
    <lineage>
        <taxon>Bacteria</taxon>
        <taxon>Pseudomonadati</taxon>
        <taxon>Pseudomonadota</taxon>
        <taxon>Alphaproteobacteria</taxon>
        <taxon>Hyphomicrobiales</taxon>
        <taxon>Brucellaceae</taxon>
        <taxon>Brucella/Ochrobactrum group</taxon>
        <taxon>Brucella</taxon>
    </lineage>
</organism>